<keyword evidence="8 14" id="KW-0256">Endoplasmic reticulum</keyword>
<dbReference type="PANTHER" id="PTHR15458">
    <property type="entry name" value="PHOSPHATIDYLETHANOLAMINE N-METHYLTRANSFERASE"/>
    <property type="match status" value="1"/>
</dbReference>
<organism evidence="16 17">
    <name type="scientific">Mycena alexandri</name>
    <dbReference type="NCBI Taxonomy" id="1745969"/>
    <lineage>
        <taxon>Eukaryota</taxon>
        <taxon>Fungi</taxon>
        <taxon>Dikarya</taxon>
        <taxon>Basidiomycota</taxon>
        <taxon>Agaricomycotina</taxon>
        <taxon>Agaricomycetes</taxon>
        <taxon>Agaricomycetidae</taxon>
        <taxon>Agaricales</taxon>
        <taxon>Marasmiineae</taxon>
        <taxon>Mycenaceae</taxon>
        <taxon>Mycena</taxon>
    </lineage>
</organism>
<feature type="transmembrane region" description="Helical" evidence="15">
    <location>
        <begin position="20"/>
        <end position="39"/>
    </location>
</feature>
<keyword evidence="10 14" id="KW-0443">Lipid metabolism</keyword>
<dbReference type="PANTHER" id="PTHR15458:SF5">
    <property type="entry name" value="PHOSPHATIDYLETHANOLAMINE N-METHYLTRANSFERASE"/>
    <property type="match status" value="1"/>
</dbReference>
<evidence type="ECO:0000256" key="7">
    <source>
        <dbReference type="ARBA" id="ARBA00022692"/>
    </source>
</evidence>
<dbReference type="GO" id="GO:0031966">
    <property type="term" value="C:mitochondrial membrane"/>
    <property type="evidence" value="ECO:0007669"/>
    <property type="project" value="UniProtKB-SubCell"/>
</dbReference>
<comment type="similarity">
    <text evidence="14">Belongs to the class VI-like SAM-binding methyltransferase superfamily. PEMT/PEM2 methyltransferase family.</text>
</comment>
<dbReference type="InterPro" id="IPR024960">
    <property type="entry name" value="PEMT/MFAP"/>
</dbReference>
<evidence type="ECO:0000256" key="6">
    <source>
        <dbReference type="ARBA" id="ARBA00022691"/>
    </source>
</evidence>
<evidence type="ECO:0000256" key="8">
    <source>
        <dbReference type="ARBA" id="ARBA00022824"/>
    </source>
</evidence>
<evidence type="ECO:0000256" key="11">
    <source>
        <dbReference type="ARBA" id="ARBA00023136"/>
    </source>
</evidence>
<gene>
    <name evidence="16" type="ORF">C8F04DRAFT_170430</name>
</gene>
<evidence type="ECO:0000256" key="9">
    <source>
        <dbReference type="ARBA" id="ARBA00022989"/>
    </source>
</evidence>
<evidence type="ECO:0000256" key="4">
    <source>
        <dbReference type="ARBA" id="ARBA00022603"/>
    </source>
</evidence>
<comment type="catalytic activity">
    <reaction evidence="14">
        <text>a 1,2-diacyl-sn-glycero-3-phospho-N,N-dimethylethanolamine + S-adenosyl-L-methionine = a 1,2-diacyl-sn-glycero-3-phosphocholine + S-adenosyl-L-homocysteine + H(+)</text>
        <dbReference type="Rhea" id="RHEA:32739"/>
        <dbReference type="ChEBI" id="CHEBI:15378"/>
        <dbReference type="ChEBI" id="CHEBI:57643"/>
        <dbReference type="ChEBI" id="CHEBI:57856"/>
        <dbReference type="ChEBI" id="CHEBI:59789"/>
        <dbReference type="ChEBI" id="CHEBI:64572"/>
    </reaction>
</comment>
<evidence type="ECO:0000256" key="14">
    <source>
        <dbReference type="HAMAP-Rule" id="MF_03216"/>
    </source>
</evidence>
<dbReference type="InterPro" id="IPR007318">
    <property type="entry name" value="Phopholipid_MeTrfase"/>
</dbReference>
<comment type="caution">
    <text evidence="14">Lacks conserved residue(s) required for the propagation of feature annotation.</text>
</comment>
<keyword evidence="4 14" id="KW-0489">Methyltransferase</keyword>
<evidence type="ECO:0000256" key="15">
    <source>
        <dbReference type="SAM" id="Phobius"/>
    </source>
</evidence>
<evidence type="ECO:0000256" key="12">
    <source>
        <dbReference type="ARBA" id="ARBA00023209"/>
    </source>
</evidence>
<proteinExistence type="inferred from homology"/>
<dbReference type="PROSITE" id="PS51599">
    <property type="entry name" value="SAM_PEMT_PEM2"/>
    <property type="match status" value="1"/>
</dbReference>
<dbReference type="GO" id="GO:0005789">
    <property type="term" value="C:endoplasmic reticulum membrane"/>
    <property type="evidence" value="ECO:0007669"/>
    <property type="project" value="UniProtKB-SubCell"/>
</dbReference>
<feature type="intramembrane region" description="Helical" evidence="14">
    <location>
        <begin position="19"/>
        <end position="39"/>
    </location>
</feature>
<comment type="catalytic activity">
    <reaction evidence="14">
        <text>a 1,2-diacyl-sn-glycero-3-phospho-N-methylethanolamine + S-adenosyl-L-methionine = a 1,2-diacyl-sn-glycero-3-phospho-N,N-dimethylethanolamine + S-adenosyl-L-homocysteine + H(+)</text>
        <dbReference type="Rhea" id="RHEA:32735"/>
        <dbReference type="ChEBI" id="CHEBI:15378"/>
        <dbReference type="ChEBI" id="CHEBI:57856"/>
        <dbReference type="ChEBI" id="CHEBI:59789"/>
        <dbReference type="ChEBI" id="CHEBI:64572"/>
        <dbReference type="ChEBI" id="CHEBI:64573"/>
        <dbReference type="EC" id="2.1.1.71"/>
    </reaction>
</comment>
<evidence type="ECO:0000256" key="2">
    <source>
        <dbReference type="ARBA" id="ARBA00005189"/>
    </source>
</evidence>
<keyword evidence="17" id="KW-1185">Reference proteome</keyword>
<evidence type="ECO:0000256" key="5">
    <source>
        <dbReference type="ARBA" id="ARBA00022679"/>
    </source>
</evidence>
<keyword evidence="12 14" id="KW-0594">Phospholipid biosynthesis</keyword>
<sequence length="204" mass="23005">MSLPRGIDDIPTIVDWSQTSLYVSLFSIAASPLLWNLIGRNEYKNRTLTKLIGARTACFILGVSIFLAGLLRDVLYRIALHDQPRYPLPYEIQAILAWIIFGAGNFLVVSAYFQLGFWGTFCGDYFSILQEKRVTGFPFSILDNPMYFGAEMCFVGAALWYERPAGLLVALYVHLTYAVALRFEGPFTAMVYANHKSPGIQKHE</sequence>
<keyword evidence="14" id="KW-0496">Mitochondrion</keyword>
<comment type="function">
    <text evidence="14">Catalyzes the second two steps of the methylation pathway of phosphatidylcholine biosynthesis, the SAM-dependent methylation of phosphatidylmonomethylethanolamine (PMME) to phosphatidyldimethylethanolamine (PDME) and of PDME to phosphatidylcholine (PC).</text>
</comment>
<feature type="topological domain" description="Cytoplasmic" evidence="14">
    <location>
        <begin position="183"/>
        <end position="204"/>
    </location>
</feature>
<feature type="transmembrane region" description="Helical" evidence="15">
    <location>
        <begin position="92"/>
        <end position="113"/>
    </location>
</feature>
<feature type="binding site" evidence="14">
    <location>
        <begin position="102"/>
        <end position="104"/>
    </location>
    <ligand>
        <name>S-adenosyl-L-methionine</name>
        <dbReference type="ChEBI" id="CHEBI:59789"/>
    </ligand>
</feature>
<evidence type="ECO:0000256" key="10">
    <source>
        <dbReference type="ARBA" id="ARBA00023098"/>
    </source>
</evidence>
<keyword evidence="5 14" id="KW-0808">Transferase</keyword>
<dbReference type="Gene3D" id="1.20.120.1630">
    <property type="match status" value="1"/>
</dbReference>
<dbReference type="GO" id="GO:0032259">
    <property type="term" value="P:methylation"/>
    <property type="evidence" value="ECO:0007669"/>
    <property type="project" value="UniProtKB-KW"/>
</dbReference>
<dbReference type="Pfam" id="PF04191">
    <property type="entry name" value="PEMT"/>
    <property type="match status" value="1"/>
</dbReference>
<comment type="pathway">
    <text evidence="2">Lipid metabolism.</text>
</comment>
<feature type="transmembrane region" description="Helical" evidence="15">
    <location>
        <begin position="51"/>
        <end position="72"/>
    </location>
</feature>
<keyword evidence="3 14" id="KW-0444">Lipid biosynthesis</keyword>
<dbReference type="GO" id="GO:0006656">
    <property type="term" value="P:phosphatidylcholine biosynthetic process"/>
    <property type="evidence" value="ECO:0007669"/>
    <property type="project" value="UniProtKB-UniRule"/>
</dbReference>
<keyword evidence="6 14" id="KW-0949">S-adenosyl-L-methionine</keyword>
<feature type="topological domain" description="Lumenal" evidence="14">
    <location>
        <begin position="119"/>
        <end position="161"/>
    </location>
</feature>
<feature type="binding site" evidence="14">
    <location>
        <begin position="184"/>
        <end position="185"/>
    </location>
    <ligand>
        <name>S-adenosyl-L-methionine</name>
        <dbReference type="ChEBI" id="CHEBI:59789"/>
    </ligand>
</feature>
<keyword evidence="11 14" id="KW-0472">Membrane</keyword>
<dbReference type="AlphaFoldDB" id="A0AAD6XDD1"/>
<keyword evidence="7 14" id="KW-0812">Transmembrane</keyword>
<protein>
    <recommendedName>
        <fullName evidence="14">Phosphatidyl-N-methylethanolamine N-methyltransferase</fullName>
        <ecNumber evidence="14">2.1.1.71</ecNumber>
    </recommendedName>
    <alternativeName>
        <fullName evidence="14">Phospholipid methyltransferase</fullName>
        <shortName evidence="14">PLMT</shortName>
    </alternativeName>
</protein>
<reference evidence="16" key="1">
    <citation type="submission" date="2023-03" db="EMBL/GenBank/DDBJ databases">
        <title>Massive genome expansion in bonnet fungi (Mycena s.s.) driven by repeated elements and novel gene families across ecological guilds.</title>
        <authorList>
            <consortium name="Lawrence Berkeley National Laboratory"/>
            <person name="Harder C.B."/>
            <person name="Miyauchi S."/>
            <person name="Viragh M."/>
            <person name="Kuo A."/>
            <person name="Thoen E."/>
            <person name="Andreopoulos B."/>
            <person name="Lu D."/>
            <person name="Skrede I."/>
            <person name="Drula E."/>
            <person name="Henrissat B."/>
            <person name="Morin E."/>
            <person name="Kohler A."/>
            <person name="Barry K."/>
            <person name="LaButti K."/>
            <person name="Morin E."/>
            <person name="Salamov A."/>
            <person name="Lipzen A."/>
            <person name="Mereny Z."/>
            <person name="Hegedus B."/>
            <person name="Baldrian P."/>
            <person name="Stursova M."/>
            <person name="Weitz H."/>
            <person name="Taylor A."/>
            <person name="Grigoriev I.V."/>
            <person name="Nagy L.G."/>
            <person name="Martin F."/>
            <person name="Kauserud H."/>
        </authorList>
    </citation>
    <scope>NUCLEOTIDE SEQUENCE</scope>
    <source>
        <strain evidence="16">CBHHK200</strain>
    </source>
</reference>
<evidence type="ECO:0000313" key="16">
    <source>
        <dbReference type="EMBL" id="KAJ7041139.1"/>
    </source>
</evidence>
<keyword evidence="9 14" id="KW-1133">Transmembrane helix</keyword>
<dbReference type="Proteomes" id="UP001218188">
    <property type="component" value="Unassembled WGS sequence"/>
</dbReference>
<evidence type="ECO:0000256" key="13">
    <source>
        <dbReference type="ARBA" id="ARBA00023264"/>
    </source>
</evidence>
<dbReference type="GO" id="GO:0000773">
    <property type="term" value="F:phosphatidyl-N-methylethanolamine N-methyltransferase activity"/>
    <property type="evidence" value="ECO:0007669"/>
    <property type="project" value="UniProtKB-UniRule"/>
</dbReference>
<accession>A0AAD6XDD1</accession>
<dbReference type="HAMAP" id="MF_03216">
    <property type="entry name" value="PLMT"/>
    <property type="match status" value="1"/>
</dbReference>
<keyword evidence="13 14" id="KW-1208">Phospholipid metabolism</keyword>
<comment type="pathway">
    <text evidence="1 14">Phospholipid metabolism; phosphatidylcholine biosynthesis.</text>
</comment>
<dbReference type="PIRSF" id="PIRSF005444">
    <property type="entry name" value="PEMT"/>
    <property type="match status" value="1"/>
</dbReference>
<dbReference type="EMBL" id="JARJCM010000018">
    <property type="protein sequence ID" value="KAJ7041139.1"/>
    <property type="molecule type" value="Genomic_DNA"/>
</dbReference>
<comment type="caution">
    <text evidence="16">The sequence shown here is derived from an EMBL/GenBank/DDBJ whole genome shotgun (WGS) entry which is preliminary data.</text>
</comment>
<feature type="topological domain" description="Lumenal" evidence="14">
    <location>
        <begin position="40"/>
        <end position="51"/>
    </location>
</feature>
<feature type="topological domain" description="Lumenal" evidence="14">
    <location>
        <begin position="1"/>
        <end position="18"/>
    </location>
</feature>
<evidence type="ECO:0000256" key="1">
    <source>
        <dbReference type="ARBA" id="ARBA00004969"/>
    </source>
</evidence>
<comment type="subcellular location">
    <subcellularLocation>
        <location evidence="14">Endoplasmic reticulum membrane</location>
        <topology evidence="14">Multi-pass membrane protein</topology>
    </subcellularLocation>
    <subcellularLocation>
        <location evidence="14">Mitochondrion membrane</location>
        <topology evidence="14">Multi-pass membrane protein</topology>
    </subcellularLocation>
</comment>
<name>A0AAD6XDD1_9AGAR</name>
<dbReference type="EC" id="2.1.1.71" evidence="14"/>
<evidence type="ECO:0000256" key="3">
    <source>
        <dbReference type="ARBA" id="ARBA00022516"/>
    </source>
</evidence>
<evidence type="ECO:0000313" key="17">
    <source>
        <dbReference type="Proteomes" id="UP001218188"/>
    </source>
</evidence>